<keyword evidence="2" id="KW-1133">Transmembrane helix</keyword>
<feature type="compositionally biased region" description="Acidic residues" evidence="1">
    <location>
        <begin position="147"/>
        <end position="163"/>
    </location>
</feature>
<accession>A0ABY8VK91</accession>
<evidence type="ECO:0000313" key="4">
    <source>
        <dbReference type="Proteomes" id="UP001238805"/>
    </source>
</evidence>
<feature type="transmembrane region" description="Helical" evidence="2">
    <location>
        <begin position="284"/>
        <end position="304"/>
    </location>
</feature>
<keyword evidence="2" id="KW-0472">Membrane</keyword>
<dbReference type="InterPro" id="IPR053779">
    <property type="entry name" value="GlpR"/>
</dbReference>
<proteinExistence type="predicted"/>
<sequence>MSGSLIIVLIIVVWLFVLAPLLLRGQKPIRRAGEAFDDTRVLYQGGTDVLPGRRRPRLTPADVRRAHETEEDDYEVVAAEEDVLLDDDRPSRTFSGSTAASAFKGMFTRKEEPAEEKEEVAEVVDGDLVHEIEAPETGETAEHTDADESEVVTEEARYDEEDDERDAVYAYDDSYVSPADLMYPDTRDSDVVEVLEEEPADDAATDAQDDAYADQLDSELDDELSDEDIEFAERRRGRGGYDPVADAEYTLTRYQRRQRTLIGLGAAVLVTAILAFILGGWIWALAGIALAATAIYLVALRNQVRQEEALRHRRIRQLRRASLGVRNAADEELNIPRNLRRPGAVVLELDDESPDFDYLPVTESHFEEDYEPAPRRGFRRLDRISDDRRAG</sequence>
<evidence type="ECO:0000313" key="3">
    <source>
        <dbReference type="EMBL" id="WIM69205.1"/>
    </source>
</evidence>
<reference evidence="3 4" key="1">
    <citation type="submission" date="2023-05" db="EMBL/GenBank/DDBJ databases">
        <title>Corynebacterium suedekumii sp. nov. and Corynebacterium breve sp. nov. isolated from raw cow's milk.</title>
        <authorList>
            <person name="Baer M.K."/>
            <person name="Mehl L."/>
            <person name="Hellmuth R."/>
            <person name="Marke G."/>
            <person name="Lipski A."/>
        </authorList>
    </citation>
    <scope>NUCLEOTIDE SEQUENCE [LARGE SCALE GENOMIC DNA]</scope>
    <source>
        <strain evidence="3 4">LM112</strain>
    </source>
</reference>
<evidence type="ECO:0000256" key="2">
    <source>
        <dbReference type="SAM" id="Phobius"/>
    </source>
</evidence>
<keyword evidence="4" id="KW-1185">Reference proteome</keyword>
<evidence type="ECO:0000256" key="1">
    <source>
        <dbReference type="SAM" id="MobiDB-lite"/>
    </source>
</evidence>
<keyword evidence="2" id="KW-0812">Transmembrane</keyword>
<name>A0ABY8VK91_9CORY</name>
<protein>
    <submittedName>
        <fullName evidence="3">DUF2892 domain-containing protein</fullName>
    </submittedName>
</protein>
<dbReference type="EMBL" id="CP126970">
    <property type="protein sequence ID" value="WIM69205.1"/>
    <property type="molecule type" value="Genomic_DNA"/>
</dbReference>
<gene>
    <name evidence="3" type="ORF">QP029_07875</name>
</gene>
<dbReference type="Proteomes" id="UP001238805">
    <property type="component" value="Chromosome"/>
</dbReference>
<dbReference type="RefSeq" id="WP_284873800.1">
    <property type="nucleotide sequence ID" value="NZ_CP126970.1"/>
</dbReference>
<feature type="region of interest" description="Disordered" evidence="1">
    <location>
        <begin position="133"/>
        <end position="163"/>
    </location>
</feature>
<dbReference type="NCBIfam" id="NF045516">
    <property type="entry name" value="GlpR"/>
    <property type="match status" value="1"/>
</dbReference>
<organism evidence="3 4">
    <name type="scientific">Corynebacterium suedekumii</name>
    <dbReference type="NCBI Taxonomy" id="3049801"/>
    <lineage>
        <taxon>Bacteria</taxon>
        <taxon>Bacillati</taxon>
        <taxon>Actinomycetota</taxon>
        <taxon>Actinomycetes</taxon>
        <taxon>Mycobacteriales</taxon>
        <taxon>Corynebacteriaceae</taxon>
        <taxon>Corynebacterium</taxon>
    </lineage>
</organism>
<feature type="transmembrane region" description="Helical" evidence="2">
    <location>
        <begin position="261"/>
        <end position="278"/>
    </location>
</feature>
<feature type="transmembrane region" description="Helical" evidence="2">
    <location>
        <begin position="6"/>
        <end position="23"/>
    </location>
</feature>